<dbReference type="GO" id="GO:0005886">
    <property type="term" value="C:plasma membrane"/>
    <property type="evidence" value="ECO:0007669"/>
    <property type="project" value="UniProtKB-SubCell"/>
</dbReference>
<comment type="subcellular location">
    <subcellularLocation>
        <location evidence="1">Cell membrane</location>
        <topology evidence="1">Multi-pass membrane protein</topology>
    </subcellularLocation>
</comment>
<dbReference type="EMBL" id="LVYD01000049">
    <property type="protein sequence ID" value="OQP62634.1"/>
    <property type="molecule type" value="Genomic_DNA"/>
</dbReference>
<evidence type="ECO:0000259" key="8">
    <source>
        <dbReference type="Pfam" id="PF12704"/>
    </source>
</evidence>
<reference evidence="9 10" key="1">
    <citation type="submission" date="2016-03" db="EMBL/GenBank/DDBJ databases">
        <title>Niastella vici sp. nov., isolated from farmland soil.</title>
        <authorList>
            <person name="Chen L."/>
            <person name="Wang D."/>
            <person name="Yang S."/>
            <person name="Wang G."/>
        </authorList>
    </citation>
    <scope>NUCLEOTIDE SEQUENCE [LARGE SCALE GENOMIC DNA]</scope>
    <source>
        <strain evidence="9 10">DJ57</strain>
    </source>
</reference>
<dbReference type="STRING" id="1703345.A3860_26855"/>
<evidence type="ECO:0000256" key="5">
    <source>
        <dbReference type="ARBA" id="ARBA00023136"/>
    </source>
</evidence>
<gene>
    <name evidence="9" type="ORF">A3860_26855</name>
</gene>
<evidence type="ECO:0000256" key="6">
    <source>
        <dbReference type="SAM" id="Phobius"/>
    </source>
</evidence>
<dbReference type="InterPro" id="IPR050250">
    <property type="entry name" value="Macrolide_Exporter_MacB"/>
</dbReference>
<dbReference type="RefSeq" id="WP_081148435.1">
    <property type="nucleotide sequence ID" value="NZ_LVYD01000049.1"/>
</dbReference>
<feature type="transmembrane region" description="Helical" evidence="6">
    <location>
        <begin position="289"/>
        <end position="311"/>
    </location>
</feature>
<dbReference type="PROSITE" id="PS51257">
    <property type="entry name" value="PROKAR_LIPOPROTEIN"/>
    <property type="match status" value="1"/>
</dbReference>
<accession>A0A1V9FWD5</accession>
<dbReference type="OrthoDB" id="5933722at2"/>
<feature type="transmembrane region" description="Helical" evidence="6">
    <location>
        <begin position="20"/>
        <end position="42"/>
    </location>
</feature>
<dbReference type="Proteomes" id="UP000192796">
    <property type="component" value="Unassembled WGS sequence"/>
</dbReference>
<keyword evidence="5 6" id="KW-0472">Membrane</keyword>
<evidence type="ECO:0008006" key="11">
    <source>
        <dbReference type="Google" id="ProtNLM"/>
    </source>
</evidence>
<dbReference type="InterPro" id="IPR003838">
    <property type="entry name" value="ABC3_permease_C"/>
</dbReference>
<evidence type="ECO:0000256" key="4">
    <source>
        <dbReference type="ARBA" id="ARBA00022989"/>
    </source>
</evidence>
<evidence type="ECO:0000313" key="9">
    <source>
        <dbReference type="EMBL" id="OQP62634.1"/>
    </source>
</evidence>
<proteinExistence type="predicted"/>
<feature type="transmembrane region" description="Helical" evidence="6">
    <location>
        <begin position="381"/>
        <end position="405"/>
    </location>
</feature>
<evidence type="ECO:0000259" key="7">
    <source>
        <dbReference type="Pfam" id="PF02687"/>
    </source>
</evidence>
<dbReference type="GO" id="GO:0022857">
    <property type="term" value="F:transmembrane transporter activity"/>
    <property type="evidence" value="ECO:0007669"/>
    <property type="project" value="TreeGrafter"/>
</dbReference>
<dbReference type="Pfam" id="PF02687">
    <property type="entry name" value="FtsX"/>
    <property type="match status" value="2"/>
</dbReference>
<comment type="caution">
    <text evidence="9">The sequence shown here is derived from an EMBL/GenBank/DDBJ whole genome shotgun (WGS) entry which is preliminary data.</text>
</comment>
<protein>
    <recommendedName>
        <fullName evidence="11">ABC transporter permease</fullName>
    </recommendedName>
</protein>
<feature type="domain" description="MacB-like periplasmic core" evidence="8">
    <location>
        <begin position="21"/>
        <end position="212"/>
    </location>
</feature>
<feature type="transmembrane region" description="Helical" evidence="6">
    <location>
        <begin position="675"/>
        <end position="696"/>
    </location>
</feature>
<evidence type="ECO:0000256" key="2">
    <source>
        <dbReference type="ARBA" id="ARBA00022475"/>
    </source>
</evidence>
<dbReference type="PANTHER" id="PTHR30572:SF18">
    <property type="entry name" value="ABC-TYPE MACROLIDE FAMILY EXPORT SYSTEM PERMEASE COMPONENT 2"/>
    <property type="match status" value="1"/>
</dbReference>
<sequence>MFRHQLRIFYINFKKHKSTVFINLFGLSTGLACSILICLWIYDECTIDKFHGKQLYKVMVNERQNDRLTTGEAGSGILGEALKSSFPEVQYVVTTTPAAWFRSFSLSGAEKDNVVKGAGNFVGKDYFNAFSYKLLQGNNDQVLADKRSIVISAGLARKLFNSTDQVVGKVIQWKWYSLSREAVVTGVYEDFPRHSSTQFDFLLPFDEWTAILKEMNGNTGEATINGGPFNKPLVLREGTSVNAFNKKIAGFIKSKFSQSTATLFLANYGDAYLYNNYENGVQTGGRIQYVQLFVIIAFCILLIACINFMNLSTAKAAERLKEIGVKKVLGVERGMLIRQFLGESVLLSFMALIIAVVLVVIVLPSFNALTGKQLGAGFDGWLIASVIGVALITGIIAGIYPAIYLSRLKPVLTLKGSFKGSVRDGWVRRGLVFFQFSVAVIFIVTIMVVYNQVQLIQSKKPGYDKDNVVYFEMQGKAAEQRDRFLAALKSIPGVVQASSITNTIVMPAGEPRGGVTWDDKNADDKIRFEQSAVNYELLETLGIEMAAGRTFSRNFGDSSAVVVNEAAVEAMGLTAPIGKKIKVWGKEKQIIGVARNFHFNSMHAAIKPFIFKLEPENTLLVMVKLHKNNRSGTIGAISKFYKQFNPGSIPDYKFLDEEYQQQYAFEMLIAKLSKYFTALAIIISCLGLFGLAAFTAEKRIKEIGIRKIVGASRFSIVYLLSADFTKIVLAALLVGLPISYLLAASWLNDFAYRIALTPTYFIAAMLVTLTIAWLTIALQTIKASMVNPVKCLKEN</sequence>
<feature type="domain" description="ABC3 transporter permease C-terminal" evidence="7">
    <location>
        <begin position="295"/>
        <end position="410"/>
    </location>
</feature>
<keyword evidence="2" id="KW-1003">Cell membrane</keyword>
<feature type="transmembrane region" description="Helical" evidence="6">
    <location>
        <begin position="426"/>
        <end position="450"/>
    </location>
</feature>
<dbReference type="InterPro" id="IPR025857">
    <property type="entry name" value="MacB_PCD"/>
</dbReference>
<dbReference type="AlphaFoldDB" id="A0A1V9FWD5"/>
<feature type="transmembrane region" description="Helical" evidence="6">
    <location>
        <begin position="345"/>
        <end position="369"/>
    </location>
</feature>
<feature type="domain" description="ABC3 transporter permease C-terminal" evidence="7">
    <location>
        <begin position="676"/>
        <end position="787"/>
    </location>
</feature>
<keyword evidence="10" id="KW-1185">Reference proteome</keyword>
<feature type="transmembrane region" description="Helical" evidence="6">
    <location>
        <begin position="716"/>
        <end position="740"/>
    </location>
</feature>
<organism evidence="9 10">
    <name type="scientific">Niastella vici</name>
    <dbReference type="NCBI Taxonomy" id="1703345"/>
    <lineage>
        <taxon>Bacteria</taxon>
        <taxon>Pseudomonadati</taxon>
        <taxon>Bacteroidota</taxon>
        <taxon>Chitinophagia</taxon>
        <taxon>Chitinophagales</taxon>
        <taxon>Chitinophagaceae</taxon>
        <taxon>Niastella</taxon>
    </lineage>
</organism>
<evidence type="ECO:0000256" key="3">
    <source>
        <dbReference type="ARBA" id="ARBA00022692"/>
    </source>
</evidence>
<feature type="domain" description="MacB-like periplasmic core" evidence="8">
    <location>
        <begin position="438"/>
        <end position="598"/>
    </location>
</feature>
<dbReference type="PANTHER" id="PTHR30572">
    <property type="entry name" value="MEMBRANE COMPONENT OF TRANSPORTER-RELATED"/>
    <property type="match status" value="1"/>
</dbReference>
<dbReference type="Pfam" id="PF12704">
    <property type="entry name" value="MacB_PCD"/>
    <property type="match status" value="2"/>
</dbReference>
<name>A0A1V9FWD5_9BACT</name>
<feature type="transmembrane region" description="Helical" evidence="6">
    <location>
        <begin position="760"/>
        <end position="778"/>
    </location>
</feature>
<keyword evidence="3 6" id="KW-0812">Transmembrane</keyword>
<evidence type="ECO:0000256" key="1">
    <source>
        <dbReference type="ARBA" id="ARBA00004651"/>
    </source>
</evidence>
<evidence type="ECO:0000313" key="10">
    <source>
        <dbReference type="Proteomes" id="UP000192796"/>
    </source>
</evidence>
<keyword evidence="4 6" id="KW-1133">Transmembrane helix</keyword>